<dbReference type="GO" id="GO:0003677">
    <property type="term" value="F:DNA binding"/>
    <property type="evidence" value="ECO:0007669"/>
    <property type="project" value="InterPro"/>
</dbReference>
<reference evidence="4" key="1">
    <citation type="submission" date="2017-04" db="EMBL/GenBank/DDBJ databases">
        <authorList>
            <person name="Varghese N."/>
            <person name="Submissions S."/>
        </authorList>
    </citation>
    <scope>NUCLEOTIDE SEQUENCE [LARGE SCALE GENOMIC DNA]</scope>
    <source>
        <strain evidence="4">DSM 16537</strain>
    </source>
</reference>
<evidence type="ECO:0000259" key="2">
    <source>
        <dbReference type="PROSITE" id="PS50930"/>
    </source>
</evidence>
<name>A0A1W2H7J8_9BACT</name>
<dbReference type="STRING" id="758820.SAMN00777080_3534"/>
<evidence type="ECO:0000313" key="3">
    <source>
        <dbReference type="EMBL" id="SMD44897.1"/>
    </source>
</evidence>
<dbReference type="GO" id="GO:0000156">
    <property type="term" value="F:phosphorelay response regulator activity"/>
    <property type="evidence" value="ECO:0007669"/>
    <property type="project" value="InterPro"/>
</dbReference>
<evidence type="ECO:0000256" key="1">
    <source>
        <dbReference type="SAM" id="Phobius"/>
    </source>
</evidence>
<dbReference type="RefSeq" id="WP_084121673.1">
    <property type="nucleotide sequence ID" value="NZ_LT838813.1"/>
</dbReference>
<keyword evidence="1" id="KW-1133">Transmembrane helix</keyword>
<feature type="transmembrane region" description="Helical" evidence="1">
    <location>
        <begin position="48"/>
        <end position="68"/>
    </location>
</feature>
<feature type="domain" description="HTH LytTR-type" evidence="2">
    <location>
        <begin position="163"/>
        <end position="270"/>
    </location>
</feature>
<sequence>MVNSIASPNNKFSPGFFSILYASIISAHLIISIGEERNLLELILSKDYFFSLALIGTAAFVVVVYVAWIDSNLNRFYDWREKFLERIFYQIVLALVLPAFLVYVLTAFVHYLLETGIRESGFLVIKFPVSFLLLFIINLVLVIAYLVNKLLADDGQEHIKPFIWVHKSGRNIPISHEEIAYIFHKGQYNYLRTFSGQDFMISHTLDEMQHKLPGTEFFRANRQVIINISACSHYETIEFGKLRLEIKPDFDSAVIVSQKRARDFKKWAGKP</sequence>
<keyword evidence="4" id="KW-1185">Reference proteome</keyword>
<protein>
    <submittedName>
        <fullName evidence="3">Transcriptional regulator, LytTR family</fullName>
    </submittedName>
</protein>
<dbReference type="SMART" id="SM00850">
    <property type="entry name" value="LytTR"/>
    <property type="match status" value="1"/>
</dbReference>
<dbReference type="InterPro" id="IPR046947">
    <property type="entry name" value="LytR-like"/>
</dbReference>
<gene>
    <name evidence="3" type="ORF">SAMN00777080_3534</name>
</gene>
<dbReference type="OrthoDB" id="1420878at2"/>
<dbReference type="PROSITE" id="PS50930">
    <property type="entry name" value="HTH_LYTTR"/>
    <property type="match status" value="1"/>
</dbReference>
<dbReference type="Pfam" id="PF04397">
    <property type="entry name" value="LytTR"/>
    <property type="match status" value="1"/>
</dbReference>
<dbReference type="AlphaFoldDB" id="A0A1W2H7J8"/>
<proteinExistence type="predicted"/>
<dbReference type="PANTHER" id="PTHR37299:SF1">
    <property type="entry name" value="STAGE 0 SPORULATION PROTEIN A HOMOLOG"/>
    <property type="match status" value="1"/>
</dbReference>
<keyword evidence="1" id="KW-0472">Membrane</keyword>
<dbReference type="Proteomes" id="UP000192333">
    <property type="component" value="Chromosome I"/>
</dbReference>
<dbReference type="PANTHER" id="PTHR37299">
    <property type="entry name" value="TRANSCRIPTIONAL REGULATOR-RELATED"/>
    <property type="match status" value="1"/>
</dbReference>
<feature type="transmembrane region" description="Helical" evidence="1">
    <location>
        <begin position="125"/>
        <end position="147"/>
    </location>
</feature>
<dbReference type="InterPro" id="IPR007492">
    <property type="entry name" value="LytTR_DNA-bd_dom"/>
</dbReference>
<evidence type="ECO:0000313" key="4">
    <source>
        <dbReference type="Proteomes" id="UP000192333"/>
    </source>
</evidence>
<organism evidence="3 4">
    <name type="scientific">Aquiflexum balticum DSM 16537</name>
    <dbReference type="NCBI Taxonomy" id="758820"/>
    <lineage>
        <taxon>Bacteria</taxon>
        <taxon>Pseudomonadati</taxon>
        <taxon>Bacteroidota</taxon>
        <taxon>Cytophagia</taxon>
        <taxon>Cytophagales</taxon>
        <taxon>Cyclobacteriaceae</taxon>
        <taxon>Aquiflexum</taxon>
    </lineage>
</organism>
<dbReference type="Gene3D" id="2.40.50.1020">
    <property type="entry name" value="LytTr DNA-binding domain"/>
    <property type="match status" value="1"/>
</dbReference>
<accession>A0A1W2H7J8</accession>
<feature type="transmembrane region" description="Helical" evidence="1">
    <location>
        <begin position="88"/>
        <end position="113"/>
    </location>
</feature>
<dbReference type="EMBL" id="LT838813">
    <property type="protein sequence ID" value="SMD44897.1"/>
    <property type="molecule type" value="Genomic_DNA"/>
</dbReference>
<keyword evidence="1" id="KW-0812">Transmembrane</keyword>
<feature type="transmembrane region" description="Helical" evidence="1">
    <location>
        <begin position="12"/>
        <end position="33"/>
    </location>
</feature>